<keyword evidence="7 8" id="KW-0472">Membrane</keyword>
<evidence type="ECO:0000256" key="4">
    <source>
        <dbReference type="ARBA" id="ARBA00022475"/>
    </source>
</evidence>
<organism evidence="9">
    <name type="scientific">uncultured verrucomicrobium HF0500_27H16</name>
    <dbReference type="NCBI Taxonomy" id="723600"/>
    <lineage>
        <taxon>Bacteria</taxon>
        <taxon>Pseudomonadati</taxon>
        <taxon>Verrucomicrobiota</taxon>
        <taxon>environmental samples</taxon>
    </lineage>
</organism>
<feature type="transmembrane region" description="Helical" evidence="8">
    <location>
        <begin position="103"/>
        <end position="120"/>
    </location>
</feature>
<evidence type="ECO:0000313" key="9">
    <source>
        <dbReference type="EMBL" id="ADI22731.1"/>
    </source>
</evidence>
<comment type="similarity">
    <text evidence="2">Belongs to the auxin efflux carrier (TC 2.A.69) family.</text>
</comment>
<evidence type="ECO:0000256" key="2">
    <source>
        <dbReference type="ARBA" id="ARBA00010145"/>
    </source>
</evidence>
<dbReference type="EMBL" id="GU567995">
    <property type="protein sequence ID" value="ADI22731.1"/>
    <property type="molecule type" value="Genomic_DNA"/>
</dbReference>
<evidence type="ECO:0000256" key="3">
    <source>
        <dbReference type="ARBA" id="ARBA00022448"/>
    </source>
</evidence>
<dbReference type="Pfam" id="PF03547">
    <property type="entry name" value="Mem_trans"/>
    <property type="match status" value="2"/>
</dbReference>
<keyword evidence="5 8" id="KW-0812">Transmembrane</keyword>
<feature type="transmembrane region" description="Helical" evidence="8">
    <location>
        <begin position="232"/>
        <end position="254"/>
    </location>
</feature>
<dbReference type="InterPro" id="IPR038770">
    <property type="entry name" value="Na+/solute_symporter_sf"/>
</dbReference>
<dbReference type="InterPro" id="IPR004776">
    <property type="entry name" value="Mem_transp_PIN-like"/>
</dbReference>
<dbReference type="GO" id="GO:0055085">
    <property type="term" value="P:transmembrane transport"/>
    <property type="evidence" value="ECO:0007669"/>
    <property type="project" value="InterPro"/>
</dbReference>
<feature type="transmembrane region" description="Helical" evidence="8">
    <location>
        <begin position="291"/>
        <end position="316"/>
    </location>
</feature>
<proteinExistence type="inferred from homology"/>
<dbReference type="AlphaFoldDB" id="E7C5K7"/>
<dbReference type="PANTHER" id="PTHR36838:SF3">
    <property type="entry name" value="TRANSPORTER AUXIN EFFLUX CARRIER EC FAMILY"/>
    <property type="match status" value="1"/>
</dbReference>
<keyword evidence="4" id="KW-1003">Cell membrane</keyword>
<dbReference type="PANTHER" id="PTHR36838">
    <property type="entry name" value="AUXIN EFFLUX CARRIER FAMILY PROTEIN"/>
    <property type="match status" value="1"/>
</dbReference>
<feature type="transmembrane region" description="Helical" evidence="8">
    <location>
        <begin position="6"/>
        <end position="28"/>
    </location>
</feature>
<dbReference type="GO" id="GO:0005886">
    <property type="term" value="C:plasma membrane"/>
    <property type="evidence" value="ECO:0007669"/>
    <property type="project" value="UniProtKB-SubCell"/>
</dbReference>
<keyword evidence="6 8" id="KW-1133">Transmembrane helix</keyword>
<evidence type="ECO:0000256" key="1">
    <source>
        <dbReference type="ARBA" id="ARBA00004651"/>
    </source>
</evidence>
<feature type="transmembrane region" description="Helical" evidence="8">
    <location>
        <begin position="203"/>
        <end position="220"/>
    </location>
</feature>
<name>E7C5K7_9BACT</name>
<sequence length="326" mass="35628">MPEIPYYKVFLALLVIVGWALGGIVLRWCGVLKPQWDGRLLKSVIWFFYPCLIIRNVMDNRALAEEPSVLFIVLSSGFVVLALGQVAAALASRWVPFEKPRQRNTFIFTTGIFNYGYFAFPIAETLFGQETFGILLVFVVGVELAIWSIGILYLTAGSDKLDWKRLVNPPMIAVVLALTLNWSEAGGNLPPASIEALGHIGKLAIPFGLILIGATLFDNLKDLDLRKHLRLVLVACGLRQLILPSVFIVAAIALPVLPELKAVLVIEAAMPCGIFPLVIAKHYGGSPNTALQIILGTTFLSVLTIPLWVLTGVHLVGLQKLLGNTH</sequence>
<evidence type="ECO:0000256" key="5">
    <source>
        <dbReference type="ARBA" id="ARBA00022692"/>
    </source>
</evidence>
<accession>E7C5K7</accession>
<protein>
    <submittedName>
        <fullName evidence="9">Predicted permeases</fullName>
    </submittedName>
</protein>
<evidence type="ECO:0000256" key="8">
    <source>
        <dbReference type="SAM" id="Phobius"/>
    </source>
</evidence>
<reference evidence="9" key="1">
    <citation type="submission" date="2010-01" db="EMBL/GenBank/DDBJ databases">
        <title>Genome fragments of uncultured bacteria from the North Pacific subtropical Gyre.</title>
        <authorList>
            <person name="Pham V.D."/>
            <person name="Delong E.F."/>
        </authorList>
    </citation>
    <scope>NUCLEOTIDE SEQUENCE</scope>
</reference>
<dbReference type="Gene3D" id="1.20.1530.20">
    <property type="match status" value="2"/>
</dbReference>
<feature type="transmembrane region" description="Helical" evidence="8">
    <location>
        <begin position="132"/>
        <end position="154"/>
    </location>
</feature>
<evidence type="ECO:0000256" key="7">
    <source>
        <dbReference type="ARBA" id="ARBA00023136"/>
    </source>
</evidence>
<evidence type="ECO:0000256" key="6">
    <source>
        <dbReference type="ARBA" id="ARBA00022989"/>
    </source>
</evidence>
<keyword evidence="3" id="KW-0813">Transport</keyword>
<feature type="transmembrane region" description="Helical" evidence="8">
    <location>
        <begin position="260"/>
        <end position="279"/>
    </location>
</feature>
<feature type="transmembrane region" description="Helical" evidence="8">
    <location>
        <begin position="70"/>
        <end position="91"/>
    </location>
</feature>
<comment type="subcellular location">
    <subcellularLocation>
        <location evidence="1">Cell membrane</location>
        <topology evidence="1">Multi-pass membrane protein</topology>
    </subcellularLocation>
</comment>